<dbReference type="InterPro" id="IPR013693">
    <property type="entry name" value="SpoIID/LytB_N"/>
</dbReference>
<feature type="domain" description="Sporulation stage II protein D amidase enhancer LytB N-terminal" evidence="2">
    <location>
        <begin position="301"/>
        <end position="378"/>
    </location>
</feature>
<dbReference type="STRING" id="1802061.A3A93_06020"/>
<evidence type="ECO:0000256" key="1">
    <source>
        <dbReference type="SAM" id="Coils"/>
    </source>
</evidence>
<organism evidence="3 4">
    <name type="scientific">Candidatus Roizmanbacteria bacterium RIFCSPLOWO2_01_FULL_38_12</name>
    <dbReference type="NCBI Taxonomy" id="1802061"/>
    <lineage>
        <taxon>Bacteria</taxon>
        <taxon>Candidatus Roizmaniibacteriota</taxon>
    </lineage>
</organism>
<reference evidence="3 4" key="1">
    <citation type="journal article" date="2016" name="Nat. Commun.">
        <title>Thousands of microbial genomes shed light on interconnected biogeochemical processes in an aquifer system.</title>
        <authorList>
            <person name="Anantharaman K."/>
            <person name="Brown C.T."/>
            <person name="Hug L.A."/>
            <person name="Sharon I."/>
            <person name="Castelle C.J."/>
            <person name="Probst A.J."/>
            <person name="Thomas B.C."/>
            <person name="Singh A."/>
            <person name="Wilkins M.J."/>
            <person name="Karaoz U."/>
            <person name="Brodie E.L."/>
            <person name="Williams K.H."/>
            <person name="Hubbard S.S."/>
            <person name="Banfield J.F."/>
        </authorList>
    </citation>
    <scope>NUCLEOTIDE SEQUENCE [LARGE SCALE GENOMIC DNA]</scope>
</reference>
<comment type="caution">
    <text evidence="3">The sequence shown here is derived from an EMBL/GenBank/DDBJ whole genome shotgun (WGS) entry which is preliminary data.</text>
</comment>
<dbReference type="EMBL" id="MGAL01000034">
    <property type="protein sequence ID" value="OGK47314.1"/>
    <property type="molecule type" value="Genomic_DNA"/>
</dbReference>
<accession>A0A1F7IVE3</accession>
<sequence length="564" mass="62757">MKGFVSIIFTIFLSLFFIATVFFVQADELDDINKQLDELNKSLSSSKVATALNEQELAKLNSQLDAIKSQVVQIETDIKKKELDIRAGDNKLKEQKKLLDQRIASLYKNRGKQQDALLQLLVTDNLSIFLKQFTYQQTLLDSDRRSIVRVVFLVKDLEERKLALEEEKERLIPIKEAVAKQSDFLYGEVASAKEYEGHLQQQIVQLSAKQQEILSQRLASLNLPQSLGAGPLICTDDRNRNPGFGNAIAFFTFGIPHRIGMSQYGANGRANAGQSHEDILRAYFNNISFENRNARIKVQGFGEMDLEEYMLGIYEMPNSFHIEALKSQAVAARSYALAYTNNGANEICTTQSCQVYKGGNKGGTWEQAVKETAGKVMVADGQPITAWYASTAGGYTFTNDVVWGGSQRSWTKNLQDGAGPYNGFQDVISNAYDRDSPCMYAAQGWRDEYDKSAWLKSEEVADIVNTLLLVKKDSSTAENLYQTDKPNPAGKETWSAEKVRSELGSSAITTVNDISVSADFGSGRTSTVTINGISFGGSEFKDRFNLRAPANLQIVGPLFNVERR</sequence>
<dbReference type="Gene3D" id="6.10.250.3150">
    <property type="match status" value="1"/>
</dbReference>
<evidence type="ECO:0000313" key="4">
    <source>
        <dbReference type="Proteomes" id="UP000177141"/>
    </source>
</evidence>
<dbReference type="GO" id="GO:0030435">
    <property type="term" value="P:sporulation resulting in formation of a cellular spore"/>
    <property type="evidence" value="ECO:0007669"/>
    <property type="project" value="InterPro"/>
</dbReference>
<evidence type="ECO:0000313" key="3">
    <source>
        <dbReference type="EMBL" id="OGK47314.1"/>
    </source>
</evidence>
<evidence type="ECO:0000259" key="2">
    <source>
        <dbReference type="Pfam" id="PF08486"/>
    </source>
</evidence>
<dbReference type="NCBIfam" id="TIGR02669">
    <property type="entry name" value="SpoIID_LytB"/>
    <property type="match status" value="1"/>
</dbReference>
<dbReference type="InterPro" id="IPR013486">
    <property type="entry name" value="SpoIID/LytB"/>
</dbReference>
<dbReference type="Pfam" id="PF08486">
    <property type="entry name" value="SpoIID"/>
    <property type="match status" value="1"/>
</dbReference>
<dbReference type="AlphaFoldDB" id="A0A1F7IVE3"/>
<feature type="coiled-coil region" evidence="1">
    <location>
        <begin position="29"/>
        <end position="84"/>
    </location>
</feature>
<gene>
    <name evidence="3" type="ORF">A3A93_06020</name>
</gene>
<proteinExistence type="predicted"/>
<protein>
    <recommendedName>
        <fullName evidence="2">Sporulation stage II protein D amidase enhancer LytB N-terminal domain-containing protein</fullName>
    </recommendedName>
</protein>
<dbReference type="Proteomes" id="UP000177141">
    <property type="component" value="Unassembled WGS sequence"/>
</dbReference>
<name>A0A1F7IVE3_9BACT</name>
<keyword evidence="1" id="KW-0175">Coiled coil</keyword>